<reference evidence="2" key="3">
    <citation type="submission" date="2020-06" db="EMBL/GenBank/DDBJ databases">
        <title>Helianthus annuus Genome sequencing and assembly Release 2.</title>
        <authorList>
            <person name="Gouzy J."/>
            <person name="Langlade N."/>
            <person name="Munos S."/>
        </authorList>
    </citation>
    <scope>NUCLEOTIDE SEQUENCE</scope>
    <source>
        <tissue evidence="2">Leaves</tissue>
    </source>
</reference>
<keyword evidence="1" id="KW-1133">Transmembrane helix</keyword>
<name>A0A251S9Q1_HELAN</name>
<keyword evidence="1" id="KW-0812">Transmembrane</keyword>
<gene>
    <name evidence="3" type="ORF">HannXRQ_Chr15g0483591</name>
    <name evidence="2" type="ORF">HanXRQr2_Chr15g0703571</name>
</gene>
<organism evidence="3 4">
    <name type="scientific">Helianthus annuus</name>
    <name type="common">Common sunflower</name>
    <dbReference type="NCBI Taxonomy" id="4232"/>
    <lineage>
        <taxon>Eukaryota</taxon>
        <taxon>Viridiplantae</taxon>
        <taxon>Streptophyta</taxon>
        <taxon>Embryophyta</taxon>
        <taxon>Tracheophyta</taxon>
        <taxon>Spermatophyta</taxon>
        <taxon>Magnoliopsida</taxon>
        <taxon>eudicotyledons</taxon>
        <taxon>Gunneridae</taxon>
        <taxon>Pentapetalae</taxon>
        <taxon>asterids</taxon>
        <taxon>campanulids</taxon>
        <taxon>Asterales</taxon>
        <taxon>Asteraceae</taxon>
        <taxon>Asteroideae</taxon>
        <taxon>Heliantheae alliance</taxon>
        <taxon>Heliantheae</taxon>
        <taxon>Helianthus</taxon>
    </lineage>
</organism>
<protein>
    <submittedName>
        <fullName evidence="3">Uncharacterized protein</fullName>
    </submittedName>
</protein>
<dbReference type="EMBL" id="MNCJ02000330">
    <property type="protein sequence ID" value="KAF5765419.1"/>
    <property type="molecule type" value="Genomic_DNA"/>
</dbReference>
<dbReference type="EMBL" id="CM007904">
    <property type="protein sequence ID" value="OTF95483.1"/>
    <property type="molecule type" value="Genomic_DNA"/>
</dbReference>
<proteinExistence type="predicted"/>
<sequence length="52" mass="6450">MDIIQYENMDRTWRKLQAEDRVYIEIGNEFTICYFFLTLSISILSLYRYIFL</sequence>
<feature type="transmembrane region" description="Helical" evidence="1">
    <location>
        <begin position="31"/>
        <end position="50"/>
    </location>
</feature>
<dbReference type="Proteomes" id="UP000215914">
    <property type="component" value="Chromosome 15"/>
</dbReference>
<evidence type="ECO:0000313" key="2">
    <source>
        <dbReference type="EMBL" id="KAF5765419.1"/>
    </source>
</evidence>
<dbReference type="AlphaFoldDB" id="A0A251S9Q1"/>
<keyword evidence="4" id="KW-1185">Reference proteome</keyword>
<evidence type="ECO:0000256" key="1">
    <source>
        <dbReference type="SAM" id="Phobius"/>
    </source>
</evidence>
<keyword evidence="1" id="KW-0472">Membrane</keyword>
<evidence type="ECO:0000313" key="3">
    <source>
        <dbReference type="EMBL" id="OTF95483.1"/>
    </source>
</evidence>
<dbReference type="InParanoid" id="A0A251S9Q1"/>
<reference evidence="3" key="2">
    <citation type="submission" date="2017-02" db="EMBL/GenBank/DDBJ databases">
        <title>Sunflower complete genome.</title>
        <authorList>
            <person name="Langlade N."/>
            <person name="Munos S."/>
        </authorList>
    </citation>
    <scope>NUCLEOTIDE SEQUENCE [LARGE SCALE GENOMIC DNA]</scope>
    <source>
        <tissue evidence="3">Leaves</tissue>
    </source>
</reference>
<accession>A0A251S9Q1</accession>
<evidence type="ECO:0000313" key="4">
    <source>
        <dbReference type="Proteomes" id="UP000215914"/>
    </source>
</evidence>
<reference evidence="2 4" key="1">
    <citation type="journal article" date="2017" name="Nature">
        <title>The sunflower genome provides insights into oil metabolism, flowering and Asterid evolution.</title>
        <authorList>
            <person name="Badouin H."/>
            <person name="Gouzy J."/>
            <person name="Grassa C.J."/>
            <person name="Murat F."/>
            <person name="Staton S.E."/>
            <person name="Cottret L."/>
            <person name="Lelandais-Briere C."/>
            <person name="Owens G.L."/>
            <person name="Carrere S."/>
            <person name="Mayjonade B."/>
            <person name="Legrand L."/>
            <person name="Gill N."/>
            <person name="Kane N.C."/>
            <person name="Bowers J.E."/>
            <person name="Hubner S."/>
            <person name="Bellec A."/>
            <person name="Berard A."/>
            <person name="Berges H."/>
            <person name="Blanchet N."/>
            <person name="Boniface M.C."/>
            <person name="Brunel D."/>
            <person name="Catrice O."/>
            <person name="Chaidir N."/>
            <person name="Claudel C."/>
            <person name="Donnadieu C."/>
            <person name="Faraut T."/>
            <person name="Fievet G."/>
            <person name="Helmstetter N."/>
            <person name="King M."/>
            <person name="Knapp S.J."/>
            <person name="Lai Z."/>
            <person name="Le Paslier M.C."/>
            <person name="Lippi Y."/>
            <person name="Lorenzon L."/>
            <person name="Mandel J.R."/>
            <person name="Marage G."/>
            <person name="Marchand G."/>
            <person name="Marquand E."/>
            <person name="Bret-Mestries E."/>
            <person name="Morien E."/>
            <person name="Nambeesan S."/>
            <person name="Nguyen T."/>
            <person name="Pegot-Espagnet P."/>
            <person name="Pouilly N."/>
            <person name="Raftis F."/>
            <person name="Sallet E."/>
            <person name="Schiex T."/>
            <person name="Thomas J."/>
            <person name="Vandecasteele C."/>
            <person name="Vares D."/>
            <person name="Vear F."/>
            <person name="Vautrin S."/>
            <person name="Crespi M."/>
            <person name="Mangin B."/>
            <person name="Burke J.M."/>
            <person name="Salse J."/>
            <person name="Munos S."/>
            <person name="Vincourt P."/>
            <person name="Rieseberg L.H."/>
            <person name="Langlade N.B."/>
        </authorList>
    </citation>
    <scope>NUCLEOTIDE SEQUENCE [LARGE SCALE GENOMIC DNA]</scope>
    <source>
        <strain evidence="4">cv. SF193</strain>
        <tissue evidence="2">Leaves</tissue>
    </source>
</reference>
<dbReference type="Gramene" id="mRNA:HanXRQr2_Chr15g0703571">
    <property type="protein sequence ID" value="CDS:HanXRQr2_Chr15g0703571.1"/>
    <property type="gene ID" value="HanXRQr2_Chr15g0703571"/>
</dbReference>